<dbReference type="AlphaFoldDB" id="E8QX74"/>
<feature type="domain" description="DUF1549" evidence="1">
    <location>
        <begin position="199"/>
        <end position="405"/>
    </location>
</feature>
<dbReference type="KEGG" id="ipa:Isop_0312"/>
<dbReference type="Proteomes" id="UP000008631">
    <property type="component" value="Chromosome"/>
</dbReference>
<organism evidence="4 5">
    <name type="scientific">Isosphaera pallida (strain ATCC 43644 / DSM 9630 / IS1B)</name>
    <dbReference type="NCBI Taxonomy" id="575540"/>
    <lineage>
        <taxon>Bacteria</taxon>
        <taxon>Pseudomonadati</taxon>
        <taxon>Planctomycetota</taxon>
        <taxon>Planctomycetia</taxon>
        <taxon>Isosphaerales</taxon>
        <taxon>Isosphaeraceae</taxon>
        <taxon>Isosphaera</taxon>
    </lineage>
</organism>
<gene>
    <name evidence="4" type="ordered locus">Isop_0312</name>
</gene>
<evidence type="ECO:0000259" key="1">
    <source>
        <dbReference type="Pfam" id="PF07583"/>
    </source>
</evidence>
<dbReference type="InterPro" id="IPR011444">
    <property type="entry name" value="DUF1549"/>
</dbReference>
<dbReference type="EMBL" id="CP002353">
    <property type="protein sequence ID" value="ADV60907.1"/>
    <property type="molecule type" value="Genomic_DNA"/>
</dbReference>
<dbReference type="Pfam" id="PF07587">
    <property type="entry name" value="PSD1"/>
    <property type="match status" value="1"/>
</dbReference>
<dbReference type="InParanoid" id="E8QX74"/>
<dbReference type="PANTHER" id="PTHR35889">
    <property type="entry name" value="CYCLOINULO-OLIGOSACCHARIDE FRUCTANOTRANSFERASE-RELATED"/>
    <property type="match status" value="1"/>
</dbReference>
<dbReference type="TCDB" id="1.B.14.17.3">
    <property type="family name" value="the outer membrane receptor (omr) family"/>
</dbReference>
<reference evidence="4 5" key="2">
    <citation type="journal article" date="2011" name="Stand. Genomic Sci.">
        <title>Complete genome sequence of Isosphaera pallida type strain (IS1B).</title>
        <authorList>
            <consortium name="US DOE Joint Genome Institute (JGI-PGF)"/>
            <person name="Goker M."/>
            <person name="Cleland D."/>
            <person name="Saunders E."/>
            <person name="Lapidus A."/>
            <person name="Nolan M."/>
            <person name="Lucas S."/>
            <person name="Hammon N."/>
            <person name="Deshpande S."/>
            <person name="Cheng J.F."/>
            <person name="Tapia R."/>
            <person name="Han C."/>
            <person name="Goodwin L."/>
            <person name="Pitluck S."/>
            <person name="Liolios K."/>
            <person name="Pagani I."/>
            <person name="Ivanova N."/>
            <person name="Mavromatis K."/>
            <person name="Pati A."/>
            <person name="Chen A."/>
            <person name="Palaniappan K."/>
            <person name="Land M."/>
            <person name="Hauser L."/>
            <person name="Chang Y.J."/>
            <person name="Jeffries C.D."/>
            <person name="Detter J.C."/>
            <person name="Beck B."/>
            <person name="Woyke T."/>
            <person name="Bristow J."/>
            <person name="Eisen J.A."/>
            <person name="Markowitz V."/>
            <person name="Hugenholtz P."/>
            <person name="Kyrpides N.C."/>
            <person name="Klenk H.P."/>
        </authorList>
    </citation>
    <scope>NUCLEOTIDE SEQUENCE [LARGE SCALE GENOMIC DNA]</scope>
    <source>
        <strain evidence="5">ATCC 43644 / DSM 9630 / IS1B</strain>
    </source>
</reference>
<evidence type="ECO:0000259" key="2">
    <source>
        <dbReference type="Pfam" id="PF07587"/>
    </source>
</evidence>
<accession>E8QX74</accession>
<feature type="domain" description="Cytochrome C Planctomycete-type" evidence="3">
    <location>
        <begin position="78"/>
        <end position="137"/>
    </location>
</feature>
<evidence type="ECO:0000259" key="3">
    <source>
        <dbReference type="Pfam" id="PF07635"/>
    </source>
</evidence>
<feature type="domain" description="DUF1553" evidence="2">
    <location>
        <begin position="777"/>
        <end position="1033"/>
    </location>
</feature>
<dbReference type="InterPro" id="IPR011429">
    <property type="entry name" value="Cyt_c_Planctomycete-type"/>
</dbReference>
<dbReference type="InterPro" id="IPR022655">
    <property type="entry name" value="DUF1553"/>
</dbReference>
<dbReference type="PANTHER" id="PTHR35889:SF3">
    <property type="entry name" value="F-BOX DOMAIN-CONTAINING PROTEIN"/>
    <property type="match status" value="1"/>
</dbReference>
<evidence type="ECO:0000313" key="4">
    <source>
        <dbReference type="EMBL" id="ADV60907.1"/>
    </source>
</evidence>
<dbReference type="HOGENOM" id="CLU_005632_1_0_0"/>
<evidence type="ECO:0000313" key="5">
    <source>
        <dbReference type="Proteomes" id="UP000008631"/>
    </source>
</evidence>
<dbReference type="eggNOG" id="COG2010">
    <property type="taxonomic scope" value="Bacteria"/>
</dbReference>
<dbReference type="STRING" id="575540.Isop_0312"/>
<evidence type="ECO:0008006" key="6">
    <source>
        <dbReference type="Google" id="ProtNLM"/>
    </source>
</evidence>
<keyword evidence="5" id="KW-1185">Reference proteome</keyword>
<dbReference type="Pfam" id="PF07583">
    <property type="entry name" value="PSCyt2"/>
    <property type="match status" value="1"/>
</dbReference>
<reference key="1">
    <citation type="submission" date="2010-11" db="EMBL/GenBank/DDBJ databases">
        <title>The complete sequence of chromosome of Isophaera pallida ATCC 43644.</title>
        <authorList>
            <consortium name="US DOE Joint Genome Institute (JGI-PGF)"/>
            <person name="Lucas S."/>
            <person name="Copeland A."/>
            <person name="Lapidus A."/>
            <person name="Bruce D."/>
            <person name="Goodwin L."/>
            <person name="Pitluck S."/>
            <person name="Kyrpides N."/>
            <person name="Mavromatis K."/>
            <person name="Pagani I."/>
            <person name="Ivanova N."/>
            <person name="Saunders E."/>
            <person name="Brettin T."/>
            <person name="Detter J.C."/>
            <person name="Han C."/>
            <person name="Tapia R."/>
            <person name="Land M."/>
            <person name="Hauser L."/>
            <person name="Markowitz V."/>
            <person name="Cheng J.-F."/>
            <person name="Hugenholtz P."/>
            <person name="Woyke T."/>
            <person name="Wu D."/>
            <person name="Eisen J.A."/>
        </authorList>
    </citation>
    <scope>NUCLEOTIDE SEQUENCE</scope>
    <source>
        <strain>ATCC 43644</strain>
    </source>
</reference>
<name>E8QX74_ISOPI</name>
<proteinExistence type="predicted"/>
<protein>
    <recommendedName>
        <fullName evidence="6">Cytochrome c domain-containing protein</fullName>
    </recommendedName>
</protein>
<dbReference type="Pfam" id="PF07635">
    <property type="entry name" value="PSCyt1"/>
    <property type="match status" value="1"/>
</dbReference>
<sequence>MMTKMIMTRSVSCRRHVVGWIERWGSIALIGMIGWLGGPVERALAGGVRVGETSVATLHGIDSVDFERQVLPILTTRCFECHDARKQTAGLRLDARSRAFAGGESGLASIVPGQPDESELILRVESQEEFERMPPKGPPLTPEEIGVLRLWIEQGATWPDALANDHDPARDHWAFRPPNRPALPDLKGHHRLAGWVRNPIDHFVAARLAAEGLEPSPAADRLTLARRIALDLTGLPPSIEQADALAHDPDPDDQALARYIESHLRSPHYGEHWARWWLDAARYADSDGFEKDKPRSVWNYRDYVINAFNANLPYDRFVIEQLAGDWLPNATPAQKIATGFLRNSMINEEGGVDPEQFRMEAMFDRMDAVGKSLLGLTIQCAQCHDHKYDPLKQSEYYQMFAFLNNDHEASIEVFTPEQESRREEILSRVRAIEAELKASAPDWRERLAAWEAALLDPSQAFSWSVIRPEAEANSTGGQKYLLQEDGSFLCQGYAPTKHTVMLTAQVDRPVLTAFRLEALPHPDLPLNGPGRSIKGTFALTEFKAEVTPLGVPNAKPTPVEFVRATATVNPPERELDPIFFDKTDRRRVTGPVEFAIDGRDQTAWSDNLGPGRRNRPVEAVFLAKRPLVDPGGRGFLVTIRLVQNHGGWNSDDNQNHNLGRFRLSVTDETTAQADPVPLDVRASLKIAPEQRTPDDLERIFAHWRTTVPQWHEANQRIDALLAELPEGTPQLVLQARAQPRTTQILKRGDFLKPGDPVQPGTPAFLHPLETTEGTPLNRLTFARWVVDRRSPTTARAIVNRVWQRLFGVGLVETPEDLGVQSPPPSHPELLDWLAVELMESGWDLNHLQRLILTSATYRQSSRLTPQLAERDPNNRLLARMPRLRLEAEVIRDAALAASGLLNRRVGGPSVFPPLPEFLLQPPVSYGPKSWPVSPPEEQRRRSLYIFRYRSLPYPALEVFDAPPGEVACVRRSRSNTPLQALTSLNEPVFVEAARSLALATLKQAAPNETDRLTHAFRRVLTRYPVPEELAILGALRRAEHERLAAQKDPQATAWTLLAGPEAANHPERRPDLPNQVDPIEAASWVAVARALLNLDEAIVRE</sequence>